<evidence type="ECO:0000313" key="1">
    <source>
        <dbReference type="EMBL" id="DAD67078.1"/>
    </source>
</evidence>
<name>A0A8S5LAU7_9CAUD</name>
<protein>
    <submittedName>
        <fullName evidence="1">Uncharacterized protein</fullName>
    </submittedName>
</protein>
<reference evidence="1" key="1">
    <citation type="journal article" date="2021" name="Proc. Natl. Acad. Sci. U.S.A.">
        <title>A Catalog of Tens of Thousands of Viruses from Human Metagenomes Reveals Hidden Associations with Chronic Diseases.</title>
        <authorList>
            <person name="Tisza M.J."/>
            <person name="Buck C.B."/>
        </authorList>
    </citation>
    <scope>NUCLEOTIDE SEQUENCE</scope>
    <source>
        <strain evidence="1">CtBev14</strain>
    </source>
</reference>
<sequence>MDKVKIKYWVECITANGIESFSTDEEIPLEAIIAMDTSLQTLMIDDTLNSLSNDAVAIIDSGVDCYVSKDEESSLEPSEEDFEPRLKHIITYYGV</sequence>
<organism evidence="1">
    <name type="scientific">Podoviridae sp. ctBev14</name>
    <dbReference type="NCBI Taxonomy" id="2823556"/>
    <lineage>
        <taxon>Viruses</taxon>
        <taxon>Duplodnaviria</taxon>
        <taxon>Heunggongvirae</taxon>
        <taxon>Uroviricota</taxon>
        <taxon>Caudoviricetes</taxon>
    </lineage>
</organism>
<dbReference type="EMBL" id="BK014667">
    <property type="protein sequence ID" value="DAD67078.1"/>
    <property type="molecule type" value="Genomic_DNA"/>
</dbReference>
<proteinExistence type="predicted"/>
<accession>A0A8S5LAU7</accession>